<organism evidence="1 2">
    <name type="scientific">Anaeromyxobacter oryzae</name>
    <dbReference type="NCBI Taxonomy" id="2918170"/>
    <lineage>
        <taxon>Bacteria</taxon>
        <taxon>Pseudomonadati</taxon>
        <taxon>Myxococcota</taxon>
        <taxon>Myxococcia</taxon>
        <taxon>Myxococcales</taxon>
        <taxon>Cystobacterineae</taxon>
        <taxon>Anaeromyxobacteraceae</taxon>
        <taxon>Anaeromyxobacter</taxon>
    </lineage>
</organism>
<reference evidence="2" key="1">
    <citation type="journal article" date="2022" name="Int. J. Syst. Evol. Microbiol.">
        <title>Anaeromyxobacter oryzae sp. nov., Anaeromyxobacter diazotrophicus sp. nov. and Anaeromyxobacter paludicola sp. nov., isolated from paddy soils.</title>
        <authorList>
            <person name="Itoh H."/>
            <person name="Xu Z."/>
            <person name="Mise K."/>
            <person name="Masuda Y."/>
            <person name="Ushijima N."/>
            <person name="Hayakawa C."/>
            <person name="Shiratori Y."/>
            <person name="Senoo K."/>
        </authorList>
    </citation>
    <scope>NUCLEOTIDE SEQUENCE [LARGE SCALE GENOMIC DNA]</scope>
    <source>
        <strain evidence="2">Red232</strain>
    </source>
</reference>
<keyword evidence="2" id="KW-1185">Reference proteome</keyword>
<evidence type="ECO:0000313" key="1">
    <source>
        <dbReference type="EMBL" id="BDG01471.1"/>
    </source>
</evidence>
<dbReference type="Proteomes" id="UP001162891">
    <property type="component" value="Chromosome"/>
</dbReference>
<sequence>MKLVAIARAVASPDEAARAVADATGLTLAEARMRLAPEPPALLARLEPDEAALLVVALRKAGLAALSVDVRCPTDKDRTVAHSFAFDDAGITFTPRFGDPAVFEWTDVMAILRGLRASRSDVTRTERSKSFSLGAAVATGGLWMTRTSTKTSRSSEETGEQVIFVYARDGRAATLAESQLDFSCLGTGMQPSSTANMAELARRLREKARSAFYDERLMRLGRRPLPFLMSVESRSQTRTVATTRTDTSGSLDTLAEVMRQAVTEALLP</sequence>
<protein>
    <submittedName>
        <fullName evidence="1">Uncharacterized protein</fullName>
    </submittedName>
</protein>
<accession>A0ABM7WPS5</accession>
<gene>
    <name evidence="1" type="ORF">AMOR_04670</name>
</gene>
<proteinExistence type="predicted"/>
<evidence type="ECO:0000313" key="2">
    <source>
        <dbReference type="Proteomes" id="UP001162891"/>
    </source>
</evidence>
<dbReference type="RefSeq" id="WP_248358034.1">
    <property type="nucleotide sequence ID" value="NZ_AP025591.1"/>
</dbReference>
<dbReference type="EMBL" id="AP025591">
    <property type="protein sequence ID" value="BDG01471.1"/>
    <property type="molecule type" value="Genomic_DNA"/>
</dbReference>
<name>A0ABM7WPS5_9BACT</name>